<sequence length="208" mass="23362">MSIESISIVISGISLLISLVIAFKDIWTARRNIIVTQTDDGRRSGFLKSFDGCIKSYSPDVPLNSEPNFYSVLLVDIIITNRSSLPISILEFSVPELGLDSFNSYSHTQNSFEITVNKTTTIEYGSPSPIKYLQPEFTLGPYTSDRGYIFFWSGLASDLDVDKKIRLKILTSRGVINKWVIVKNSYESIKKHSSVSLDENGKQYITLN</sequence>
<keyword evidence="1" id="KW-0472">Membrane</keyword>
<protein>
    <submittedName>
        <fullName evidence="2">Uncharacterized protein</fullName>
    </submittedName>
</protein>
<organism evidence="2">
    <name type="scientific">bioreactor metagenome</name>
    <dbReference type="NCBI Taxonomy" id="1076179"/>
    <lineage>
        <taxon>unclassified sequences</taxon>
        <taxon>metagenomes</taxon>
        <taxon>ecological metagenomes</taxon>
    </lineage>
</organism>
<accession>A0A644Z6P9</accession>
<dbReference type="AlphaFoldDB" id="A0A644Z6P9"/>
<keyword evidence="1" id="KW-0812">Transmembrane</keyword>
<name>A0A644Z6P9_9ZZZZ</name>
<reference evidence="2" key="1">
    <citation type="submission" date="2019-08" db="EMBL/GenBank/DDBJ databases">
        <authorList>
            <person name="Kucharzyk K."/>
            <person name="Murdoch R.W."/>
            <person name="Higgins S."/>
            <person name="Loffler F."/>
        </authorList>
    </citation>
    <scope>NUCLEOTIDE SEQUENCE</scope>
</reference>
<gene>
    <name evidence="2" type="ORF">SDC9_82892</name>
</gene>
<proteinExistence type="predicted"/>
<dbReference type="EMBL" id="VSSQ01007561">
    <property type="protein sequence ID" value="MPM36297.1"/>
    <property type="molecule type" value="Genomic_DNA"/>
</dbReference>
<comment type="caution">
    <text evidence="2">The sequence shown here is derived from an EMBL/GenBank/DDBJ whole genome shotgun (WGS) entry which is preliminary data.</text>
</comment>
<keyword evidence="1" id="KW-1133">Transmembrane helix</keyword>
<evidence type="ECO:0000256" key="1">
    <source>
        <dbReference type="SAM" id="Phobius"/>
    </source>
</evidence>
<evidence type="ECO:0000313" key="2">
    <source>
        <dbReference type="EMBL" id="MPM36297.1"/>
    </source>
</evidence>
<feature type="transmembrane region" description="Helical" evidence="1">
    <location>
        <begin position="6"/>
        <end position="23"/>
    </location>
</feature>